<organism evidence="3 4">
    <name type="scientific">Phaseolus angularis</name>
    <name type="common">Azuki bean</name>
    <name type="synonym">Vigna angularis</name>
    <dbReference type="NCBI Taxonomy" id="3914"/>
    <lineage>
        <taxon>Eukaryota</taxon>
        <taxon>Viridiplantae</taxon>
        <taxon>Streptophyta</taxon>
        <taxon>Embryophyta</taxon>
        <taxon>Tracheophyta</taxon>
        <taxon>Spermatophyta</taxon>
        <taxon>Magnoliopsida</taxon>
        <taxon>eudicotyledons</taxon>
        <taxon>Gunneridae</taxon>
        <taxon>Pentapetalae</taxon>
        <taxon>rosids</taxon>
        <taxon>fabids</taxon>
        <taxon>Fabales</taxon>
        <taxon>Fabaceae</taxon>
        <taxon>Papilionoideae</taxon>
        <taxon>50 kb inversion clade</taxon>
        <taxon>NPAAA clade</taxon>
        <taxon>indigoferoid/millettioid clade</taxon>
        <taxon>Phaseoleae</taxon>
        <taxon>Vigna</taxon>
    </lineage>
</organism>
<dbReference type="Pfam" id="PF03352">
    <property type="entry name" value="Adenine_glyco"/>
    <property type="match status" value="1"/>
</dbReference>
<dbReference type="InterPro" id="IPR005019">
    <property type="entry name" value="Adenine_glyco"/>
</dbReference>
<evidence type="ECO:0000313" key="3">
    <source>
        <dbReference type="EMBL" id="KAG2376870.1"/>
    </source>
</evidence>
<reference evidence="3 4" key="1">
    <citation type="submission" date="2020-05" db="EMBL/GenBank/DDBJ databases">
        <title>Vigna angularis (adzuki bean) Var. LongXiaoDou No. 4 denovo assembly.</title>
        <authorList>
            <person name="Xiang H."/>
        </authorList>
    </citation>
    <scope>NUCLEOTIDE SEQUENCE [LARGE SCALE GENOMIC DNA]</scope>
    <source>
        <tissue evidence="3">Leaf</tissue>
    </source>
</reference>
<dbReference type="AlphaFoldDB" id="A0A8T0JME0"/>
<dbReference type="EMBL" id="JABFOF010000010">
    <property type="protein sequence ID" value="KAG2376870.1"/>
    <property type="molecule type" value="Genomic_DNA"/>
</dbReference>
<feature type="compositionally biased region" description="Polar residues" evidence="2">
    <location>
        <begin position="161"/>
        <end position="172"/>
    </location>
</feature>
<dbReference type="Proteomes" id="UP000743370">
    <property type="component" value="Unassembled WGS sequence"/>
</dbReference>
<feature type="region of interest" description="Disordered" evidence="2">
    <location>
        <begin position="154"/>
        <end position="175"/>
    </location>
</feature>
<feature type="binding site" evidence="1">
    <location>
        <position position="197"/>
    </location>
    <ligand>
        <name>Zn(2+)</name>
        <dbReference type="ChEBI" id="CHEBI:29105"/>
    </ligand>
</feature>
<dbReference type="GO" id="GO:0008725">
    <property type="term" value="F:DNA-3-methyladenine glycosylase activity"/>
    <property type="evidence" value="ECO:0007669"/>
    <property type="project" value="InterPro"/>
</dbReference>
<proteinExistence type="predicted"/>
<evidence type="ECO:0000256" key="2">
    <source>
        <dbReference type="SAM" id="MobiDB-lite"/>
    </source>
</evidence>
<feature type="binding site" evidence="1">
    <location>
        <position position="182"/>
    </location>
    <ligand>
        <name>Zn(2+)</name>
        <dbReference type="ChEBI" id="CHEBI:29105"/>
    </ligand>
</feature>
<feature type="binding site" evidence="1">
    <location>
        <position position="359"/>
    </location>
    <ligand>
        <name>Zn(2+)</name>
        <dbReference type="ChEBI" id="CHEBI:29105"/>
    </ligand>
</feature>
<keyword evidence="1" id="KW-0862">Zinc</keyword>
<gene>
    <name evidence="3" type="ORF">HKW66_Vig0174430</name>
</gene>
<protein>
    <submittedName>
        <fullName evidence="3">Uncharacterized protein</fullName>
    </submittedName>
</protein>
<evidence type="ECO:0000256" key="1">
    <source>
        <dbReference type="PIRSR" id="PIRSR605019-1"/>
    </source>
</evidence>
<dbReference type="InterPro" id="IPR011257">
    <property type="entry name" value="DNA_glycosylase"/>
</dbReference>
<keyword evidence="1" id="KW-0479">Metal-binding</keyword>
<dbReference type="PANTHER" id="PTHR31116:SF19">
    <property type="entry name" value="DNA-3-METHYLADENINE GLYCOSYLASE I"/>
    <property type="match status" value="1"/>
</dbReference>
<dbReference type="Gene3D" id="1.10.340.30">
    <property type="entry name" value="Hypothetical protein, domain 2"/>
    <property type="match status" value="1"/>
</dbReference>
<accession>A0A8T0JME0</accession>
<comment type="caution">
    <text evidence="3">The sequence shown here is derived from an EMBL/GenBank/DDBJ whole genome shotgun (WGS) entry which is preliminary data.</text>
</comment>
<dbReference type="GO" id="GO:0046872">
    <property type="term" value="F:metal ion binding"/>
    <property type="evidence" value="ECO:0007669"/>
    <property type="project" value="UniProtKB-KW"/>
</dbReference>
<dbReference type="SUPFAM" id="SSF48150">
    <property type="entry name" value="DNA-glycosylase"/>
    <property type="match status" value="1"/>
</dbReference>
<feature type="binding site" evidence="1">
    <location>
        <position position="355"/>
    </location>
    <ligand>
        <name>Zn(2+)</name>
        <dbReference type="ChEBI" id="CHEBI:29105"/>
    </ligand>
</feature>
<evidence type="ECO:0000313" key="4">
    <source>
        <dbReference type="Proteomes" id="UP000743370"/>
    </source>
</evidence>
<dbReference type="PANTHER" id="PTHR31116">
    <property type="entry name" value="OS04G0501200 PROTEIN"/>
    <property type="match status" value="1"/>
</dbReference>
<name>A0A8T0JME0_PHAAN</name>
<sequence>MAHPFGPERIWISINGYPHPLKAKRTSSGTTVHVDEVFAQTHVWKGTNEFVDERSRKTHVRSEHGSALTPDDVSNAEDYIRQLAANYTASRGGSIHYPSGPATTLPVTCRPSAVHISPALFTSIPSAVSKLSLSTVSGSDDNFQFALNLISPRDRRREPAVTNTPHQQQSSHAAEPGQLRRCNWITKNCDKAYIEFHDECWGVPAYDDKKLFELLTLSGLLIDYNWTEILKRKKILRQVFAGFDPTTVAKMEEKEIVAIASNKEILLPDCRVRCIVDNAKCIMTIVRECGSFSCYIWGYVNHKPVINRFKYPRDVPLRTSKADTISKDLIKRGFQFLGPVIVYSFMQAAGLTIDHLVDCHRHSECVRLAQRPWRHL</sequence>
<dbReference type="GO" id="GO:0006284">
    <property type="term" value="P:base-excision repair"/>
    <property type="evidence" value="ECO:0007669"/>
    <property type="project" value="InterPro"/>
</dbReference>